<proteinExistence type="predicted"/>
<dbReference type="InterPro" id="IPR029460">
    <property type="entry name" value="DNAPol_HHH"/>
</dbReference>
<dbReference type="InterPro" id="IPR011708">
    <property type="entry name" value="DNA_pol3_alpha_NTPase_dom"/>
</dbReference>
<organism evidence="13 14">
    <name type="scientific">Corallococcus sicarius</name>
    <dbReference type="NCBI Taxonomy" id="2316726"/>
    <lineage>
        <taxon>Bacteria</taxon>
        <taxon>Pseudomonadati</taxon>
        <taxon>Myxococcota</taxon>
        <taxon>Myxococcia</taxon>
        <taxon>Myxococcales</taxon>
        <taxon>Cystobacterineae</taxon>
        <taxon>Myxococcaceae</taxon>
        <taxon>Corallococcus</taxon>
    </lineage>
</organism>
<feature type="domain" description="Bacterial DNA polymerase III alpha subunit NTPase" evidence="10">
    <location>
        <begin position="1"/>
        <end position="199"/>
    </location>
</feature>
<evidence type="ECO:0000256" key="4">
    <source>
        <dbReference type="ARBA" id="ARBA00022695"/>
    </source>
</evidence>
<evidence type="ECO:0000256" key="5">
    <source>
        <dbReference type="ARBA" id="ARBA00022705"/>
    </source>
</evidence>
<dbReference type="GO" id="GO:0003887">
    <property type="term" value="F:DNA-directed DNA polymerase activity"/>
    <property type="evidence" value="ECO:0007669"/>
    <property type="project" value="UniProtKB-KW"/>
</dbReference>
<dbReference type="PANTHER" id="PTHR32294">
    <property type="entry name" value="DNA POLYMERASE III SUBUNIT ALPHA"/>
    <property type="match status" value="1"/>
</dbReference>
<keyword evidence="2" id="KW-0963">Cytoplasm</keyword>
<dbReference type="InterPro" id="IPR040982">
    <property type="entry name" value="DNA_pol3_finger"/>
</dbReference>
<evidence type="ECO:0000259" key="11">
    <source>
        <dbReference type="Pfam" id="PF14579"/>
    </source>
</evidence>
<dbReference type="Proteomes" id="UP000273405">
    <property type="component" value="Unassembled WGS sequence"/>
</dbReference>
<evidence type="ECO:0000256" key="2">
    <source>
        <dbReference type="ARBA" id="ARBA00022490"/>
    </source>
</evidence>
<reference evidence="14" key="1">
    <citation type="submission" date="2018-09" db="EMBL/GenBank/DDBJ databases">
        <authorList>
            <person name="Livingstone P.G."/>
            <person name="Whitworth D.E."/>
        </authorList>
    </citation>
    <scope>NUCLEOTIDE SEQUENCE [LARGE SCALE GENOMIC DNA]</scope>
    <source>
        <strain evidence="14">CA040B</strain>
    </source>
</reference>
<evidence type="ECO:0000256" key="3">
    <source>
        <dbReference type="ARBA" id="ARBA00022679"/>
    </source>
</evidence>
<keyword evidence="5" id="KW-0235">DNA replication</keyword>
<sequence>GILCQGRGSAANSAVCYALGITAIDPVRMGLLFERFLSMERREPPDIDVDFEHERREEVLQYVYAKHGRQRAGMVCEIICYRGRLALREAGKALGLALDQVDRLSRVASAHGFQVTPEVLREAGLSPSDGRVLRTLSVARELEGVPRHLSIHVGGFVMTREPLVDLVPVENAAMPGRTVIQWEKDDVNAVGLLKVDLLALGMLTALSRCFALIRQHHGRELSLATVPPEDPKVYDMLCEADTVGVFQIESRAQMNMLPRLRPREFYDLVVQIALIRPGPIVGNMVHPYLRRRNGQEPVTYPSNEVRGILQKTLGVPLFQEQAMRLAMVAAGFSAGEADGLRRALSHKHAEERIHPYRGRFVGGCEAKGYTRKQAEEWFDHFRGFAHYGFPESHSASFALIAYASSWLKCHYPAAFTAALLNSQPMGFYAPHTLVADVQRHGVEVRPVDVRRSAWDCTLEDGALRLGLRMVRG</sequence>
<evidence type="ECO:0000256" key="7">
    <source>
        <dbReference type="ARBA" id="ARBA00022932"/>
    </source>
</evidence>
<feature type="domain" description="DNA polymerase III alpha subunit finger" evidence="12">
    <location>
        <begin position="202"/>
        <end position="367"/>
    </location>
</feature>
<keyword evidence="14" id="KW-1185">Reference proteome</keyword>
<dbReference type="GO" id="GO:0006260">
    <property type="term" value="P:DNA replication"/>
    <property type="evidence" value="ECO:0007669"/>
    <property type="project" value="UniProtKB-KW"/>
</dbReference>
<dbReference type="Pfam" id="PF17657">
    <property type="entry name" value="DNA_pol3_finger"/>
    <property type="match status" value="1"/>
</dbReference>
<evidence type="ECO:0000256" key="9">
    <source>
        <dbReference type="ARBA" id="ARBA00049244"/>
    </source>
</evidence>
<protein>
    <recommendedName>
        <fullName evidence="1">DNA-directed DNA polymerase</fullName>
        <ecNumber evidence="1">2.7.7.7</ecNumber>
    </recommendedName>
</protein>
<keyword evidence="4" id="KW-0548">Nucleotidyltransferase</keyword>
<feature type="non-terminal residue" evidence="13">
    <location>
        <position position="1"/>
    </location>
</feature>
<evidence type="ECO:0000259" key="12">
    <source>
        <dbReference type="Pfam" id="PF17657"/>
    </source>
</evidence>
<dbReference type="EMBL" id="RAWG01000628">
    <property type="protein sequence ID" value="RKH25619.1"/>
    <property type="molecule type" value="Genomic_DNA"/>
</dbReference>
<evidence type="ECO:0000313" key="13">
    <source>
        <dbReference type="EMBL" id="RKH25619.1"/>
    </source>
</evidence>
<dbReference type="EC" id="2.7.7.7" evidence="1"/>
<keyword evidence="3" id="KW-0808">Transferase</keyword>
<evidence type="ECO:0000259" key="10">
    <source>
        <dbReference type="Pfam" id="PF07733"/>
    </source>
</evidence>
<dbReference type="Pfam" id="PF14579">
    <property type="entry name" value="HHH_6"/>
    <property type="match status" value="1"/>
</dbReference>
<dbReference type="GO" id="GO:0008408">
    <property type="term" value="F:3'-5' exonuclease activity"/>
    <property type="evidence" value="ECO:0007669"/>
    <property type="project" value="InterPro"/>
</dbReference>
<comment type="catalytic activity">
    <reaction evidence="9">
        <text>DNA(n) + a 2'-deoxyribonucleoside 5'-triphosphate = DNA(n+1) + diphosphate</text>
        <dbReference type="Rhea" id="RHEA:22508"/>
        <dbReference type="Rhea" id="RHEA-COMP:17339"/>
        <dbReference type="Rhea" id="RHEA-COMP:17340"/>
        <dbReference type="ChEBI" id="CHEBI:33019"/>
        <dbReference type="ChEBI" id="CHEBI:61560"/>
        <dbReference type="ChEBI" id="CHEBI:173112"/>
        <dbReference type="EC" id="2.7.7.7"/>
    </reaction>
</comment>
<gene>
    <name evidence="13" type="ORF">D7X12_41340</name>
</gene>
<comment type="caution">
    <text evidence="13">The sequence shown here is derived from an EMBL/GenBank/DDBJ whole genome shotgun (WGS) entry which is preliminary data.</text>
</comment>
<dbReference type="PANTHER" id="PTHR32294:SF4">
    <property type="entry name" value="ERROR-PRONE DNA POLYMERASE"/>
    <property type="match status" value="1"/>
</dbReference>
<evidence type="ECO:0000313" key="14">
    <source>
        <dbReference type="Proteomes" id="UP000273405"/>
    </source>
</evidence>
<keyword evidence="7" id="KW-0239">DNA-directed DNA polymerase</keyword>
<feature type="domain" description="DNA polymerase helix-hairpin-helix motif" evidence="11">
    <location>
        <begin position="441"/>
        <end position="472"/>
    </location>
</feature>
<evidence type="ECO:0000256" key="1">
    <source>
        <dbReference type="ARBA" id="ARBA00012417"/>
    </source>
</evidence>
<dbReference type="GO" id="GO:0006281">
    <property type="term" value="P:DNA repair"/>
    <property type="evidence" value="ECO:0007669"/>
    <property type="project" value="UniProtKB-KW"/>
</dbReference>
<dbReference type="Pfam" id="PF07733">
    <property type="entry name" value="DNA_pol3_alpha"/>
    <property type="match status" value="1"/>
</dbReference>
<evidence type="ECO:0000256" key="6">
    <source>
        <dbReference type="ARBA" id="ARBA00022763"/>
    </source>
</evidence>
<evidence type="ECO:0000256" key="8">
    <source>
        <dbReference type="ARBA" id="ARBA00023204"/>
    </source>
</evidence>
<dbReference type="InterPro" id="IPR004805">
    <property type="entry name" value="DnaE2/DnaE/PolC"/>
</dbReference>
<keyword evidence="6" id="KW-0227">DNA damage</keyword>
<keyword evidence="8" id="KW-0234">DNA repair</keyword>
<feature type="non-terminal residue" evidence="13">
    <location>
        <position position="472"/>
    </location>
</feature>
<accession>A0A3A8M2Q2</accession>
<dbReference type="AlphaFoldDB" id="A0A3A8M2Q2"/>
<name>A0A3A8M2Q2_9BACT</name>